<protein>
    <recommendedName>
        <fullName evidence="4">DUF2946 domain-containing protein</fullName>
    </recommendedName>
</protein>
<accession>A0ABY9MN02</accession>
<reference evidence="2 3" key="1">
    <citation type="submission" date="2023-08" db="EMBL/GenBank/DDBJ databases">
        <title>New molecular markers tilS and rpoB for phylogenetic and monitoring studies of the genus Thiothrix biodiversity.</title>
        <authorList>
            <person name="Ravin N.V."/>
            <person name="Smolyakov D."/>
            <person name="Markov N.D."/>
            <person name="Beletsky A.V."/>
            <person name="Mardanov A.V."/>
            <person name="Rudenko T.S."/>
            <person name="Grabovich M.Y."/>
        </authorList>
    </citation>
    <scope>NUCLEOTIDE SEQUENCE [LARGE SCALE GENOMIC DNA]</scope>
    <source>
        <strain evidence="2 3">MK1</strain>
    </source>
</reference>
<proteinExistence type="predicted"/>
<dbReference type="EMBL" id="CP133218">
    <property type="protein sequence ID" value="WML90008.1"/>
    <property type="molecule type" value="Genomic_DNA"/>
</dbReference>
<dbReference type="RefSeq" id="WP_308894328.1">
    <property type="nucleotide sequence ID" value="NZ_CP133218.1"/>
</dbReference>
<keyword evidence="1" id="KW-0472">Membrane</keyword>
<organism evidence="2 3">
    <name type="scientific">Thiothrix lacustris</name>
    <dbReference type="NCBI Taxonomy" id="525917"/>
    <lineage>
        <taxon>Bacteria</taxon>
        <taxon>Pseudomonadati</taxon>
        <taxon>Pseudomonadota</taxon>
        <taxon>Gammaproteobacteria</taxon>
        <taxon>Thiotrichales</taxon>
        <taxon>Thiotrichaceae</taxon>
        <taxon>Thiothrix</taxon>
    </lineage>
</organism>
<sequence length="133" mass="14710">MQPLSDVFFRWSSWCLHSITVLVYAYSMKKPTIRCLLPFLLACVLLAQVAVGVAGWHIDVPSMAQNSQVAHCITLEPHTAGEHHHNCCHTTPGNVPVASLALPQVESVKLISAFFTQSYRNPHTDLLIRPPIA</sequence>
<evidence type="ECO:0000313" key="3">
    <source>
        <dbReference type="Proteomes" id="UP001236657"/>
    </source>
</evidence>
<evidence type="ECO:0000313" key="2">
    <source>
        <dbReference type="EMBL" id="WML90008.1"/>
    </source>
</evidence>
<dbReference type="Proteomes" id="UP001236657">
    <property type="component" value="Chromosome"/>
</dbReference>
<keyword evidence="1" id="KW-0812">Transmembrane</keyword>
<evidence type="ECO:0000256" key="1">
    <source>
        <dbReference type="SAM" id="Phobius"/>
    </source>
</evidence>
<name>A0ABY9MN02_9GAMM</name>
<gene>
    <name evidence="2" type="ORF">RCF98_13655</name>
</gene>
<keyword evidence="1" id="KW-1133">Transmembrane helix</keyword>
<evidence type="ECO:0008006" key="4">
    <source>
        <dbReference type="Google" id="ProtNLM"/>
    </source>
</evidence>
<feature type="transmembrane region" description="Helical" evidence="1">
    <location>
        <begin position="39"/>
        <end position="58"/>
    </location>
</feature>
<keyword evidence="3" id="KW-1185">Reference proteome</keyword>
<feature type="transmembrane region" description="Helical" evidence="1">
    <location>
        <begin position="7"/>
        <end position="27"/>
    </location>
</feature>